<evidence type="ECO:0000313" key="4">
    <source>
        <dbReference type="Proteomes" id="UP001063350"/>
    </source>
</evidence>
<sequence>MIKKKIVLIALAAGIIVGPYSLAFADVNADDQSGTVTVADTNGGGNGISVDLSPGVIMSYYSADDEYAFTTTNTNADTDNRLEYAIYSGTTGYYQATNDNTADETEWDSADPDGSDPFDNDSWTYMGSSSSGT</sequence>
<gene>
    <name evidence="3" type="ORF">GF1_20110</name>
</gene>
<feature type="chain" id="PRO_5037298077" evidence="2">
    <location>
        <begin position="26"/>
        <end position="133"/>
    </location>
</feature>
<feature type="region of interest" description="Disordered" evidence="1">
    <location>
        <begin position="95"/>
        <end position="133"/>
    </location>
</feature>
<feature type="signal peptide" evidence="2">
    <location>
        <begin position="1"/>
        <end position="25"/>
    </location>
</feature>
<proteinExistence type="predicted"/>
<organism evidence="3 4">
    <name type="scientific">Desulfolithobacter dissulfuricans</name>
    <dbReference type="NCBI Taxonomy" id="2795293"/>
    <lineage>
        <taxon>Bacteria</taxon>
        <taxon>Pseudomonadati</taxon>
        <taxon>Thermodesulfobacteriota</taxon>
        <taxon>Desulfobulbia</taxon>
        <taxon>Desulfobulbales</taxon>
        <taxon>Desulfobulbaceae</taxon>
        <taxon>Desulfolithobacter</taxon>
    </lineage>
</organism>
<keyword evidence="4" id="KW-1185">Reference proteome</keyword>
<feature type="compositionally biased region" description="Polar residues" evidence="1">
    <location>
        <begin position="121"/>
        <end position="133"/>
    </location>
</feature>
<dbReference type="KEGG" id="ddu:GF1_20110"/>
<name>A0A915UAJ7_9BACT</name>
<accession>A0A915UAJ7</accession>
<feature type="compositionally biased region" description="Acidic residues" evidence="1">
    <location>
        <begin position="101"/>
        <end position="119"/>
    </location>
</feature>
<dbReference type="AlphaFoldDB" id="A0A915UAJ7"/>
<evidence type="ECO:0000256" key="1">
    <source>
        <dbReference type="SAM" id="MobiDB-lite"/>
    </source>
</evidence>
<dbReference type="EMBL" id="AP024233">
    <property type="protein sequence ID" value="BCO09635.1"/>
    <property type="molecule type" value="Genomic_DNA"/>
</dbReference>
<keyword evidence="2" id="KW-0732">Signal</keyword>
<evidence type="ECO:0000313" key="3">
    <source>
        <dbReference type="EMBL" id="BCO09635.1"/>
    </source>
</evidence>
<reference evidence="3" key="1">
    <citation type="submission" date="2020-12" db="EMBL/GenBank/DDBJ databases">
        <title>Desulfobium dissulfuricans gen. nov., sp. nov., a novel mesophilic, sulfate-reducing bacterium isolated from a deep-sea hydrothermal vent.</title>
        <authorList>
            <person name="Hashimoto Y."/>
            <person name="Tame A."/>
            <person name="Sawayama S."/>
            <person name="Miyazaki J."/>
            <person name="Takai K."/>
            <person name="Nakagawa S."/>
        </authorList>
    </citation>
    <scope>NUCLEOTIDE SEQUENCE</scope>
    <source>
        <strain evidence="3">GF1</strain>
    </source>
</reference>
<dbReference type="Proteomes" id="UP001063350">
    <property type="component" value="Chromosome"/>
</dbReference>
<evidence type="ECO:0000256" key="2">
    <source>
        <dbReference type="SAM" id="SignalP"/>
    </source>
</evidence>
<protein>
    <submittedName>
        <fullName evidence="3">Uncharacterized protein</fullName>
    </submittedName>
</protein>
<dbReference type="RefSeq" id="WP_267926384.1">
    <property type="nucleotide sequence ID" value="NZ_AP024233.1"/>
</dbReference>